<dbReference type="AlphaFoldDB" id="U6MNE2"/>
<name>U6MNE2_9EIME</name>
<feature type="region of interest" description="Disordered" evidence="5">
    <location>
        <begin position="67"/>
        <end position="86"/>
    </location>
</feature>
<dbReference type="RefSeq" id="XP_013440542.1">
    <property type="nucleotide sequence ID" value="XM_013585088.1"/>
</dbReference>
<proteinExistence type="predicted"/>
<keyword evidence="2" id="KW-0547">Nucleotide-binding</keyword>
<reference evidence="7" key="2">
    <citation type="submission" date="2013-10" db="EMBL/GenBank/DDBJ databases">
        <authorList>
            <person name="Aslett M."/>
        </authorList>
    </citation>
    <scope>NUCLEOTIDE SEQUENCE [LARGE SCALE GENOMIC DNA]</scope>
    <source>
        <strain evidence="7">Houghton</strain>
    </source>
</reference>
<evidence type="ECO:0000256" key="2">
    <source>
        <dbReference type="ARBA" id="ARBA00022741"/>
    </source>
</evidence>
<dbReference type="OrthoDB" id="339325at2759"/>
<dbReference type="InterPro" id="IPR008271">
    <property type="entry name" value="Ser/Thr_kinase_AS"/>
</dbReference>
<keyword evidence="3 7" id="KW-0418">Kinase</keyword>
<keyword evidence="1" id="KW-0808">Transferase</keyword>
<accession>U6MNE2</accession>
<dbReference type="SUPFAM" id="SSF56112">
    <property type="entry name" value="Protein kinase-like (PK-like)"/>
    <property type="match status" value="1"/>
</dbReference>
<dbReference type="InterPro" id="IPR011009">
    <property type="entry name" value="Kinase-like_dom_sf"/>
</dbReference>
<dbReference type="PANTHER" id="PTHR48016:SF56">
    <property type="entry name" value="MAPKK KINASE"/>
    <property type="match status" value="1"/>
</dbReference>
<evidence type="ECO:0000259" key="6">
    <source>
        <dbReference type="PROSITE" id="PS50011"/>
    </source>
</evidence>
<dbReference type="GeneID" id="25473841"/>
<dbReference type="InterPro" id="IPR050538">
    <property type="entry name" value="MAP_kinase_kinase_kinase"/>
</dbReference>
<dbReference type="PROSITE" id="PS00108">
    <property type="entry name" value="PROTEIN_KINASE_ST"/>
    <property type="match status" value="1"/>
</dbReference>
<feature type="compositionally biased region" description="Basic residues" evidence="5">
    <location>
        <begin position="364"/>
        <end position="373"/>
    </location>
</feature>
<feature type="region of interest" description="Disordered" evidence="5">
    <location>
        <begin position="338"/>
        <end position="390"/>
    </location>
</feature>
<protein>
    <submittedName>
        <fullName evidence="7">Tyrosine kinase-like (TKL) protein, putative</fullName>
    </submittedName>
</protein>
<feature type="compositionally biased region" description="Pro residues" evidence="5">
    <location>
        <begin position="70"/>
        <end position="82"/>
    </location>
</feature>
<dbReference type="GO" id="GO:0004672">
    <property type="term" value="F:protein kinase activity"/>
    <property type="evidence" value="ECO:0007669"/>
    <property type="project" value="InterPro"/>
</dbReference>
<keyword evidence="8" id="KW-1185">Reference proteome</keyword>
<dbReference type="PANTHER" id="PTHR48016">
    <property type="entry name" value="MAP KINASE KINASE KINASE SSK2-RELATED-RELATED"/>
    <property type="match status" value="1"/>
</dbReference>
<feature type="compositionally biased region" description="Basic and acidic residues" evidence="5">
    <location>
        <begin position="264"/>
        <end position="275"/>
    </location>
</feature>
<dbReference type="SMART" id="SM00220">
    <property type="entry name" value="S_TKc"/>
    <property type="match status" value="1"/>
</dbReference>
<organism evidence="7 8">
    <name type="scientific">Eimeria necatrix</name>
    <dbReference type="NCBI Taxonomy" id="51315"/>
    <lineage>
        <taxon>Eukaryota</taxon>
        <taxon>Sar</taxon>
        <taxon>Alveolata</taxon>
        <taxon>Apicomplexa</taxon>
        <taxon>Conoidasida</taxon>
        <taxon>Coccidia</taxon>
        <taxon>Eucoccidiorida</taxon>
        <taxon>Eimeriorina</taxon>
        <taxon>Eimeriidae</taxon>
        <taxon>Eimeria</taxon>
    </lineage>
</organism>
<gene>
    <name evidence="7" type="ORF">ENH_00036790</name>
</gene>
<dbReference type="GO" id="GO:0005524">
    <property type="term" value="F:ATP binding"/>
    <property type="evidence" value="ECO:0007669"/>
    <property type="project" value="UniProtKB-KW"/>
</dbReference>
<reference evidence="7" key="1">
    <citation type="submission" date="2013-10" db="EMBL/GenBank/DDBJ databases">
        <title>Genomic analysis of the causative agents of coccidiosis in chickens.</title>
        <authorList>
            <person name="Reid A.J."/>
            <person name="Blake D."/>
            <person name="Billington K."/>
            <person name="Browne H."/>
            <person name="Dunn M."/>
            <person name="Hung S."/>
            <person name="Kawahara F."/>
            <person name="Miranda-Saavedra D."/>
            <person name="Mourier T."/>
            <person name="Nagra H."/>
            <person name="Otto T.D."/>
            <person name="Rawlings N."/>
            <person name="Sanchez A."/>
            <person name="Sanders M."/>
            <person name="Subramaniam C."/>
            <person name="Tay Y."/>
            <person name="Dear P."/>
            <person name="Doerig C."/>
            <person name="Gruber A."/>
            <person name="Parkinson J."/>
            <person name="Shirley M."/>
            <person name="Wan K.L."/>
            <person name="Berriman M."/>
            <person name="Tomley F."/>
            <person name="Pain A."/>
        </authorList>
    </citation>
    <scope>NUCLEOTIDE SEQUENCE [LARGE SCALE GENOMIC DNA]</scope>
    <source>
        <strain evidence="7">Houghton</strain>
    </source>
</reference>
<evidence type="ECO:0000256" key="4">
    <source>
        <dbReference type="ARBA" id="ARBA00022840"/>
    </source>
</evidence>
<dbReference type="PROSITE" id="PS50011">
    <property type="entry name" value="PROTEIN_KINASE_DOM"/>
    <property type="match status" value="1"/>
</dbReference>
<evidence type="ECO:0000256" key="3">
    <source>
        <dbReference type="ARBA" id="ARBA00022777"/>
    </source>
</evidence>
<dbReference type="VEuPathDB" id="ToxoDB:ENH_00036790"/>
<evidence type="ECO:0000256" key="1">
    <source>
        <dbReference type="ARBA" id="ARBA00022679"/>
    </source>
</evidence>
<evidence type="ECO:0000313" key="8">
    <source>
        <dbReference type="Proteomes" id="UP000030754"/>
    </source>
</evidence>
<evidence type="ECO:0000313" key="7">
    <source>
        <dbReference type="EMBL" id="CDJ63180.1"/>
    </source>
</evidence>
<feature type="compositionally biased region" description="Polar residues" evidence="5">
    <location>
        <begin position="276"/>
        <end position="290"/>
    </location>
</feature>
<dbReference type="Proteomes" id="UP000030754">
    <property type="component" value="Unassembled WGS sequence"/>
</dbReference>
<dbReference type="InterPro" id="IPR000719">
    <property type="entry name" value="Prot_kinase_dom"/>
</dbReference>
<dbReference type="Pfam" id="PF00069">
    <property type="entry name" value="Pkinase"/>
    <property type="match status" value="1"/>
</dbReference>
<sequence length="734" mass="81724">MTSRPTMVATQNRCIDSPIWGRTYSPAGFPVSDQSDTRSSGSASTSDRCIRLRAGHSMPCGLPWYEFKQEPPPHNTPHPPSPDAVTPSYVLQEGAPRVWRGAGAPLSQGGGVRCAYDSYMSSRSSVVSLVTPKDVRRACRTHIIKQISLPQRPPVFPHSYNFSGGSCALETTGVDSGTVPPVRRIEPPVLFSSFFDRMQLDHIVAAKEKILKRVKSRNAEGAISFDPSSDSSISENCRASVNPALQLMGAVDLRSLYNRYQKSEGCRASTSDRETSASQCTAEPSPSASDSEVETFVPQEKVFRTEAAAKLAASPAASKMSSHAAATVGMRVMTVWPKQADQQRPGCREMEPNSPAQPRQSRSSSRRVCRITYRRRDDATSPPPDLPRHALSKVAAEGSYTHMIPVSGNGNMKGLISCTPFAWAAKTRHPDHASARVVESMGYRYFVFNLPEEEMINSVDFALTSCISQGSFGTVYKALWKGEVVAIKQAHGKMTLEAMRSVAREINSYRMIQHPYIVRYFGVCIDQNFVGLVTEYLDGGNIFDILYENKANIPAGIRLKMCRQLIEAVHFLHTEKRLVHRDLKTANLVVDQDYNIRLCDFGKTRSLEQHGKLKLEDNGGSPRYMAPECFVEGNYVDEKLDIWGLACCLIEILGGPIPYEDIHSNEGVIHALLYNRRKPTVPAWFHPSVRTTLDSCFTWNPWERPDTQHLKNVFDKLTPSELNKYGMNLKRSFF</sequence>
<keyword evidence="4" id="KW-0067">ATP-binding</keyword>
<evidence type="ECO:0000256" key="5">
    <source>
        <dbReference type="SAM" id="MobiDB-lite"/>
    </source>
</evidence>
<dbReference type="EMBL" id="HG722734">
    <property type="protein sequence ID" value="CDJ63180.1"/>
    <property type="molecule type" value="Genomic_DNA"/>
</dbReference>
<dbReference type="Gene3D" id="1.10.510.10">
    <property type="entry name" value="Transferase(Phosphotransferase) domain 1"/>
    <property type="match status" value="1"/>
</dbReference>
<feature type="domain" description="Protein kinase" evidence="6">
    <location>
        <begin position="461"/>
        <end position="734"/>
    </location>
</feature>
<feature type="region of interest" description="Disordered" evidence="5">
    <location>
        <begin position="264"/>
        <end position="295"/>
    </location>
</feature>